<evidence type="ECO:0000313" key="7">
    <source>
        <dbReference type="Proteomes" id="UP000093000"/>
    </source>
</evidence>
<evidence type="ECO:0000256" key="1">
    <source>
        <dbReference type="ARBA" id="ARBA00004123"/>
    </source>
</evidence>
<dbReference type="InterPro" id="IPR036388">
    <property type="entry name" value="WH-like_DNA-bd_sf"/>
</dbReference>
<evidence type="ECO:0000259" key="5">
    <source>
        <dbReference type="Pfam" id="PF08784"/>
    </source>
</evidence>
<dbReference type="GO" id="GO:0000781">
    <property type="term" value="C:chromosome, telomeric region"/>
    <property type="evidence" value="ECO:0007669"/>
    <property type="project" value="TreeGrafter"/>
</dbReference>
<comment type="caution">
    <text evidence="6">The sequence shown here is derived from an EMBL/GenBank/DDBJ whole genome shotgun (WGS) entry which is preliminary data.</text>
</comment>
<sequence>NASSSKHSRLRRIILNNVKNQDDAKTKEKPTARTERSLRPITIKQAVNALMEDEDHFLVDGVAVYNVCLVGAIRCISQFDTFATILIEDGTGCIDLKIRNEPALDSKEDVLSVLKADQTHIDNRIGIHIKAIGRLKYACNKLLVAVTHIRLIEDMNEFTFQMLDAIHHHLTLIKKAPVVDKSLTLSSDILSTVKKEIKECSGKDGTHIQVICQNLSSVMDESKIIEAIEELMFEGQVYRVTNELIKTTD</sequence>
<dbReference type="GO" id="GO:0006260">
    <property type="term" value="P:DNA replication"/>
    <property type="evidence" value="ECO:0007669"/>
    <property type="project" value="TreeGrafter"/>
</dbReference>
<dbReference type="Gene3D" id="1.10.10.10">
    <property type="entry name" value="Winged helix-like DNA-binding domain superfamily/Winged helix DNA-binding domain"/>
    <property type="match status" value="1"/>
</dbReference>
<dbReference type="GO" id="GO:0005662">
    <property type="term" value="C:DNA replication factor A complex"/>
    <property type="evidence" value="ECO:0007669"/>
    <property type="project" value="TreeGrafter"/>
</dbReference>
<dbReference type="AlphaFoldDB" id="A0A1C7NI04"/>
<dbReference type="SUPFAM" id="SSF50249">
    <property type="entry name" value="Nucleic acid-binding proteins"/>
    <property type="match status" value="1"/>
</dbReference>
<evidence type="ECO:0000256" key="3">
    <source>
        <dbReference type="ARBA" id="ARBA00023125"/>
    </source>
</evidence>
<dbReference type="STRING" id="101091.A0A1C7NI04"/>
<gene>
    <name evidence="6" type="primary">ssb2_0</name>
    <name evidence="6" type="ORF">A0J61_03197</name>
</gene>
<evidence type="ECO:0000313" key="6">
    <source>
        <dbReference type="EMBL" id="OBZ88757.1"/>
    </source>
</evidence>
<keyword evidence="3" id="KW-0238">DNA-binding</keyword>
<dbReference type="PANTHER" id="PTHR13989">
    <property type="entry name" value="REPLICATION PROTEIN A-RELATED"/>
    <property type="match status" value="1"/>
</dbReference>
<keyword evidence="4" id="KW-0539">Nucleus</keyword>
<evidence type="ECO:0000256" key="2">
    <source>
        <dbReference type="ARBA" id="ARBA00007815"/>
    </source>
</evidence>
<accession>A0A1C7NI04</accession>
<dbReference type="GO" id="GO:0000724">
    <property type="term" value="P:double-strand break repair via homologous recombination"/>
    <property type="evidence" value="ECO:0007669"/>
    <property type="project" value="TreeGrafter"/>
</dbReference>
<reference evidence="6 7" key="1">
    <citation type="submission" date="2016-03" db="EMBL/GenBank/DDBJ databases">
        <title>Choanephora cucurbitarum.</title>
        <authorList>
            <person name="Min B."/>
            <person name="Park H."/>
            <person name="Park J.-H."/>
            <person name="Shin H.-D."/>
            <person name="Choi I.-G."/>
        </authorList>
    </citation>
    <scope>NUCLEOTIDE SEQUENCE [LARGE SCALE GENOMIC DNA]</scope>
    <source>
        <strain evidence="6 7">KUS-F28377</strain>
    </source>
</reference>
<comment type="similarity">
    <text evidence="2">Belongs to the replication factor A protein 2 family.</text>
</comment>
<dbReference type="Pfam" id="PF08784">
    <property type="entry name" value="RPA_C"/>
    <property type="match status" value="1"/>
</dbReference>
<name>A0A1C7NI04_9FUNG</name>
<dbReference type="OrthoDB" id="25571at2759"/>
<organism evidence="6 7">
    <name type="scientific">Choanephora cucurbitarum</name>
    <dbReference type="NCBI Taxonomy" id="101091"/>
    <lineage>
        <taxon>Eukaryota</taxon>
        <taxon>Fungi</taxon>
        <taxon>Fungi incertae sedis</taxon>
        <taxon>Mucoromycota</taxon>
        <taxon>Mucoromycotina</taxon>
        <taxon>Mucoromycetes</taxon>
        <taxon>Mucorales</taxon>
        <taxon>Mucorineae</taxon>
        <taxon>Choanephoraceae</taxon>
        <taxon>Choanephoroideae</taxon>
        <taxon>Choanephora</taxon>
    </lineage>
</organism>
<comment type="subcellular location">
    <subcellularLocation>
        <location evidence="1">Nucleus</location>
    </subcellularLocation>
</comment>
<dbReference type="InParanoid" id="A0A1C7NI04"/>
<dbReference type="GO" id="GO:0003697">
    <property type="term" value="F:single-stranded DNA binding"/>
    <property type="evidence" value="ECO:0007669"/>
    <property type="project" value="TreeGrafter"/>
</dbReference>
<dbReference type="GO" id="GO:0035861">
    <property type="term" value="C:site of double-strand break"/>
    <property type="evidence" value="ECO:0007669"/>
    <property type="project" value="TreeGrafter"/>
</dbReference>
<dbReference type="EMBL" id="LUGH01000133">
    <property type="protein sequence ID" value="OBZ88757.1"/>
    <property type="molecule type" value="Genomic_DNA"/>
</dbReference>
<proteinExistence type="inferred from homology"/>
<dbReference type="InterPro" id="IPR040260">
    <property type="entry name" value="RFA2-like"/>
</dbReference>
<dbReference type="GO" id="GO:0006289">
    <property type="term" value="P:nucleotide-excision repair"/>
    <property type="evidence" value="ECO:0007669"/>
    <property type="project" value="TreeGrafter"/>
</dbReference>
<feature type="non-terminal residue" evidence="6">
    <location>
        <position position="249"/>
    </location>
</feature>
<keyword evidence="7" id="KW-1185">Reference proteome</keyword>
<feature type="non-terminal residue" evidence="6">
    <location>
        <position position="1"/>
    </location>
</feature>
<dbReference type="InterPro" id="IPR014892">
    <property type="entry name" value="RPA_C"/>
</dbReference>
<feature type="domain" description="Replication protein A C-terminal" evidence="5">
    <location>
        <begin position="185"/>
        <end position="239"/>
    </location>
</feature>
<protein>
    <submittedName>
        <fullName evidence="6">Replication factor A protein 2</fullName>
    </submittedName>
</protein>
<dbReference type="PANTHER" id="PTHR13989:SF16">
    <property type="entry name" value="REPLICATION PROTEIN A2"/>
    <property type="match status" value="1"/>
</dbReference>
<evidence type="ECO:0000256" key="4">
    <source>
        <dbReference type="ARBA" id="ARBA00023242"/>
    </source>
</evidence>
<dbReference type="Gene3D" id="2.40.50.140">
    <property type="entry name" value="Nucleic acid-binding proteins"/>
    <property type="match status" value="1"/>
</dbReference>
<dbReference type="InterPro" id="IPR012340">
    <property type="entry name" value="NA-bd_OB-fold"/>
</dbReference>
<dbReference type="Proteomes" id="UP000093000">
    <property type="component" value="Unassembled WGS sequence"/>
</dbReference>